<sequence>MYYLLLGVVCIIMGGFGRCHAVFCVVLVDCNPVYLLVIR</sequence>
<name>A0A0A8XTH0_ARUDO</name>
<evidence type="ECO:0000313" key="1">
    <source>
        <dbReference type="EMBL" id="JAD15017.1"/>
    </source>
</evidence>
<reference evidence="1" key="1">
    <citation type="submission" date="2014-09" db="EMBL/GenBank/DDBJ databases">
        <authorList>
            <person name="Magalhaes I.L.F."/>
            <person name="Oliveira U."/>
            <person name="Santos F.R."/>
            <person name="Vidigal T.H.D.A."/>
            <person name="Brescovit A.D."/>
            <person name="Santos A.J."/>
        </authorList>
    </citation>
    <scope>NUCLEOTIDE SEQUENCE</scope>
    <source>
        <tissue evidence="1">Shoot tissue taken approximately 20 cm above the soil surface</tissue>
    </source>
</reference>
<dbReference type="AlphaFoldDB" id="A0A0A8XTH0"/>
<dbReference type="EMBL" id="GBRH01282878">
    <property type="protein sequence ID" value="JAD15017.1"/>
    <property type="molecule type" value="Transcribed_RNA"/>
</dbReference>
<proteinExistence type="predicted"/>
<organism evidence="1">
    <name type="scientific">Arundo donax</name>
    <name type="common">Giant reed</name>
    <name type="synonym">Donax arundinaceus</name>
    <dbReference type="NCBI Taxonomy" id="35708"/>
    <lineage>
        <taxon>Eukaryota</taxon>
        <taxon>Viridiplantae</taxon>
        <taxon>Streptophyta</taxon>
        <taxon>Embryophyta</taxon>
        <taxon>Tracheophyta</taxon>
        <taxon>Spermatophyta</taxon>
        <taxon>Magnoliopsida</taxon>
        <taxon>Liliopsida</taxon>
        <taxon>Poales</taxon>
        <taxon>Poaceae</taxon>
        <taxon>PACMAD clade</taxon>
        <taxon>Arundinoideae</taxon>
        <taxon>Arundineae</taxon>
        <taxon>Arundo</taxon>
    </lineage>
</organism>
<protein>
    <submittedName>
        <fullName evidence="1">Uncharacterized protein</fullName>
    </submittedName>
</protein>
<accession>A0A0A8XTH0</accession>
<reference evidence="1" key="2">
    <citation type="journal article" date="2015" name="Data Brief">
        <title>Shoot transcriptome of the giant reed, Arundo donax.</title>
        <authorList>
            <person name="Barrero R.A."/>
            <person name="Guerrero F.D."/>
            <person name="Moolhuijzen P."/>
            <person name="Goolsby J.A."/>
            <person name="Tidwell J."/>
            <person name="Bellgard S.E."/>
            <person name="Bellgard M.I."/>
        </authorList>
    </citation>
    <scope>NUCLEOTIDE SEQUENCE</scope>
    <source>
        <tissue evidence="1">Shoot tissue taken approximately 20 cm above the soil surface</tissue>
    </source>
</reference>